<evidence type="ECO:0000313" key="2">
    <source>
        <dbReference type="Proteomes" id="UP000318704"/>
    </source>
</evidence>
<evidence type="ECO:0000313" key="1">
    <source>
        <dbReference type="EMBL" id="QDU00041.1"/>
    </source>
</evidence>
<accession>A0A517W477</accession>
<organism evidence="1 2">
    <name type="scientific">Gimesia aquarii</name>
    <dbReference type="NCBI Taxonomy" id="2527964"/>
    <lineage>
        <taxon>Bacteria</taxon>
        <taxon>Pseudomonadati</taxon>
        <taxon>Planctomycetota</taxon>
        <taxon>Planctomycetia</taxon>
        <taxon>Planctomycetales</taxon>
        <taxon>Planctomycetaceae</taxon>
        <taxon>Gimesia</taxon>
    </lineage>
</organism>
<gene>
    <name evidence="1" type="ORF">V144x_55540</name>
</gene>
<dbReference type="EMBL" id="CP037920">
    <property type="protein sequence ID" value="QDU00041.1"/>
    <property type="molecule type" value="Genomic_DNA"/>
</dbReference>
<dbReference type="KEGG" id="gaw:V144x_55540"/>
<reference evidence="1 2" key="1">
    <citation type="submission" date="2019-03" db="EMBL/GenBank/DDBJ databases">
        <title>Deep-cultivation of Planctomycetes and their phenomic and genomic characterization uncovers novel biology.</title>
        <authorList>
            <person name="Wiegand S."/>
            <person name="Jogler M."/>
            <person name="Boedeker C."/>
            <person name="Pinto D."/>
            <person name="Vollmers J."/>
            <person name="Rivas-Marin E."/>
            <person name="Kohn T."/>
            <person name="Peeters S.H."/>
            <person name="Heuer A."/>
            <person name="Rast P."/>
            <person name="Oberbeckmann S."/>
            <person name="Bunk B."/>
            <person name="Jeske O."/>
            <person name="Meyerdierks A."/>
            <person name="Storesund J.E."/>
            <person name="Kallscheuer N."/>
            <person name="Luecker S."/>
            <person name="Lage O.M."/>
            <person name="Pohl T."/>
            <person name="Merkel B.J."/>
            <person name="Hornburger P."/>
            <person name="Mueller R.-W."/>
            <person name="Bruemmer F."/>
            <person name="Labrenz M."/>
            <person name="Spormann A.M."/>
            <person name="Op den Camp H."/>
            <person name="Overmann J."/>
            <person name="Amann R."/>
            <person name="Jetten M.S.M."/>
            <person name="Mascher T."/>
            <person name="Medema M.H."/>
            <person name="Devos D.P."/>
            <person name="Kaster A.-K."/>
            <person name="Ovreas L."/>
            <person name="Rohde M."/>
            <person name="Galperin M.Y."/>
            <person name="Jogler C."/>
        </authorList>
    </citation>
    <scope>NUCLEOTIDE SEQUENCE [LARGE SCALE GENOMIC DNA]</scope>
    <source>
        <strain evidence="1 2">V144</strain>
    </source>
</reference>
<protein>
    <submittedName>
        <fullName evidence="1">Uncharacterized protein</fullName>
    </submittedName>
</protein>
<proteinExistence type="predicted"/>
<dbReference type="AlphaFoldDB" id="A0A517W477"/>
<sequence length="629" mass="72141">MTSLHSSFLKISPRISVLPLIHGSGDYAIEVRRVMLNNEFDCLAVPLPPSFQANVERGISFLPSITAVLQEEPPISGSAPWEEDDEEEEDDIQRVCSYVPIDPCQGVIAALRLAMMEHIDRHFIDLETQRFESISASLPDPYALKKVPIEKFSAAVLPALNKLPEGQPLDRCKMMAHRLRELEKKYKSILLVCSLLDWPWIHDAYIEQMPLEVEDEEVNETNIYTADSETLLFLLGELPYITGLYEAARSELNDDENLSVDGIKELALTARDRYRMELKSRGRKITPKVLSVYFRYIRNLSLIERRMTPDLYTLVKAAQQVAGDQFAIQIAETAREYPFVHLLPFDKISFGIEQAQLPNGTMFELSNRLPGNPISWRNCELAPKPPKPKQDEWEMRWDPFKQCSWPPEDVAIEKFRTSVKDHALSLLGVDLARTEKFTTSMKDGLDLRETLRNWHTGEIHVKVLPPSRGRLDCVIMLFDSPADPRDYPYRLTWHAEHQDESTLAFFATDHRKEMVGPGIGMATYGGALFLFPPRPVSDIWNDLQFDFVDTLEERLLVAACHYSEESHIALLSEAPPGIGWRRLAKRYQKKLIHVPLGRFSQETIQQLRMFHVLNGQEIRSYAAHYIRKA</sequence>
<dbReference type="RefSeq" id="WP_144990049.1">
    <property type="nucleotide sequence ID" value="NZ_CP037920.1"/>
</dbReference>
<dbReference type="Proteomes" id="UP000318704">
    <property type="component" value="Chromosome"/>
</dbReference>
<name>A0A517W477_9PLAN</name>